<evidence type="ECO:0000313" key="2">
    <source>
        <dbReference type="EMBL" id="EAQ12626.1"/>
    </source>
</evidence>
<comment type="caution">
    <text evidence="2">The sequence shown here is derived from an EMBL/GenBank/DDBJ whole genome shotgun (WGS) entry which is preliminary data.</text>
</comment>
<dbReference type="Proteomes" id="UP000002931">
    <property type="component" value="Unassembled WGS sequence"/>
</dbReference>
<sequence>MAYRRARARSSPWPRTCGFRRRHQKPRSCSTASA</sequence>
<dbReference type="STRING" id="314271.RB2654_15110"/>
<protein>
    <submittedName>
        <fullName evidence="2">Uncharacterized protein</fullName>
    </submittedName>
</protein>
<evidence type="ECO:0000313" key="3">
    <source>
        <dbReference type="Proteomes" id="UP000002931"/>
    </source>
</evidence>
<evidence type="ECO:0000256" key="1">
    <source>
        <dbReference type="SAM" id="MobiDB-lite"/>
    </source>
</evidence>
<proteinExistence type="predicted"/>
<feature type="region of interest" description="Disordered" evidence="1">
    <location>
        <begin position="1"/>
        <end position="34"/>
    </location>
</feature>
<keyword evidence="3" id="KW-1185">Reference proteome</keyword>
<dbReference type="EMBL" id="AAMT01000008">
    <property type="protein sequence ID" value="EAQ12626.1"/>
    <property type="molecule type" value="Genomic_DNA"/>
</dbReference>
<organism evidence="2 3">
    <name type="scientific">Maritimibacter alkaliphilus HTCC2654</name>
    <dbReference type="NCBI Taxonomy" id="314271"/>
    <lineage>
        <taxon>Bacteria</taxon>
        <taxon>Pseudomonadati</taxon>
        <taxon>Pseudomonadota</taxon>
        <taxon>Alphaproteobacteria</taxon>
        <taxon>Rhodobacterales</taxon>
        <taxon>Roseobacteraceae</taxon>
        <taxon>Maritimibacter</taxon>
    </lineage>
</organism>
<reference evidence="2 3" key="1">
    <citation type="journal article" date="2010" name="J. Bacteriol.">
        <title>Genome sequences of Pelagibaca bermudensis HTCC2601T and Maritimibacter alkaliphilus HTCC2654T, the type strains of two marine Roseobacter genera.</title>
        <authorList>
            <person name="Thrash J.C."/>
            <person name="Cho J.C."/>
            <person name="Ferriera S."/>
            <person name="Johnson J."/>
            <person name="Vergin K.L."/>
            <person name="Giovannoni S.J."/>
        </authorList>
    </citation>
    <scope>NUCLEOTIDE SEQUENCE [LARGE SCALE GENOMIC DNA]</scope>
    <source>
        <strain evidence="2 3">HTCC2654</strain>
    </source>
</reference>
<gene>
    <name evidence="2" type="ORF">RB2654_15110</name>
</gene>
<name>A3VH71_9RHOB</name>
<accession>A3VH71</accession>
<dbReference type="AlphaFoldDB" id="A3VH71"/>
<dbReference type="HOGENOM" id="CLU_3374536_0_0_5"/>